<evidence type="ECO:0000256" key="7">
    <source>
        <dbReference type="SAM" id="Phobius"/>
    </source>
</evidence>
<dbReference type="Pfam" id="PF01733">
    <property type="entry name" value="Nucleoside_tran"/>
    <property type="match status" value="1"/>
</dbReference>
<evidence type="ECO:0000256" key="2">
    <source>
        <dbReference type="ARBA" id="ARBA00007965"/>
    </source>
</evidence>
<evidence type="ECO:0000256" key="4">
    <source>
        <dbReference type="ARBA" id="ARBA00022692"/>
    </source>
</evidence>
<proteinExistence type="inferred from homology"/>
<evidence type="ECO:0000256" key="6">
    <source>
        <dbReference type="ARBA" id="ARBA00023136"/>
    </source>
</evidence>
<feature type="transmembrane region" description="Helical" evidence="7">
    <location>
        <begin position="425"/>
        <end position="443"/>
    </location>
</feature>
<feature type="transmembrane region" description="Helical" evidence="7">
    <location>
        <begin position="68"/>
        <end position="90"/>
    </location>
</feature>
<keyword evidence="9" id="KW-1185">Reference proteome</keyword>
<name>A0A0M3K506_ANISI</name>
<dbReference type="PANTHER" id="PTHR10332:SF80">
    <property type="entry name" value="EQUILIBRATIVE NUCLEOSIDE TRANSPORTER 2, ISOFORM A"/>
    <property type="match status" value="1"/>
</dbReference>
<accession>A0A0M3K506</accession>
<evidence type="ECO:0000256" key="1">
    <source>
        <dbReference type="ARBA" id="ARBA00004141"/>
    </source>
</evidence>
<protein>
    <submittedName>
        <fullName evidence="10">Equilibrative nucleoside transporter, putative (inferred by orthology to a S. mansoni protein)</fullName>
    </submittedName>
</protein>
<comment type="subcellular location">
    <subcellularLocation>
        <location evidence="1">Membrane</location>
        <topology evidence="1">Multi-pass membrane protein</topology>
    </subcellularLocation>
</comment>
<dbReference type="GO" id="GO:0005886">
    <property type="term" value="C:plasma membrane"/>
    <property type="evidence" value="ECO:0007669"/>
    <property type="project" value="TreeGrafter"/>
</dbReference>
<dbReference type="SUPFAM" id="SSF103473">
    <property type="entry name" value="MFS general substrate transporter"/>
    <property type="match status" value="1"/>
</dbReference>
<keyword evidence="3" id="KW-0813">Transport</keyword>
<keyword evidence="6 7" id="KW-0472">Membrane</keyword>
<dbReference type="OrthoDB" id="1856718at2759"/>
<evidence type="ECO:0000313" key="10">
    <source>
        <dbReference type="WBParaSite" id="ASIM_0001604701-mRNA-1"/>
    </source>
</evidence>
<dbReference type="PRINTS" id="PR01130">
    <property type="entry name" value="DERENTRNSPRT"/>
</dbReference>
<organism evidence="10">
    <name type="scientific">Anisakis simplex</name>
    <name type="common">Herring worm</name>
    <dbReference type="NCBI Taxonomy" id="6269"/>
    <lineage>
        <taxon>Eukaryota</taxon>
        <taxon>Metazoa</taxon>
        <taxon>Ecdysozoa</taxon>
        <taxon>Nematoda</taxon>
        <taxon>Chromadorea</taxon>
        <taxon>Rhabditida</taxon>
        <taxon>Spirurina</taxon>
        <taxon>Ascaridomorpha</taxon>
        <taxon>Ascaridoidea</taxon>
        <taxon>Anisakidae</taxon>
        <taxon>Anisakis</taxon>
        <taxon>Anisakis simplex complex</taxon>
    </lineage>
</organism>
<dbReference type="AlphaFoldDB" id="A0A0M3K506"/>
<reference evidence="8 9" key="2">
    <citation type="submission" date="2018-11" db="EMBL/GenBank/DDBJ databases">
        <authorList>
            <consortium name="Pathogen Informatics"/>
        </authorList>
    </citation>
    <scope>NUCLEOTIDE SEQUENCE [LARGE SCALE GENOMIC DNA]</scope>
</reference>
<evidence type="ECO:0000256" key="5">
    <source>
        <dbReference type="ARBA" id="ARBA00022989"/>
    </source>
</evidence>
<reference evidence="10" key="1">
    <citation type="submission" date="2017-02" db="UniProtKB">
        <authorList>
            <consortium name="WormBaseParasite"/>
        </authorList>
    </citation>
    <scope>IDENTIFICATION</scope>
</reference>
<dbReference type="PIRSF" id="PIRSF016379">
    <property type="entry name" value="ENT"/>
    <property type="match status" value="1"/>
</dbReference>
<comment type="similarity">
    <text evidence="2">Belongs to the SLC29A/ENT transporter (TC 2.A.57) family.</text>
</comment>
<feature type="transmembrane region" description="Helical" evidence="7">
    <location>
        <begin position="188"/>
        <end position="208"/>
    </location>
</feature>
<keyword evidence="5 7" id="KW-1133">Transmembrane helix</keyword>
<dbReference type="InterPro" id="IPR036259">
    <property type="entry name" value="MFS_trans_sf"/>
</dbReference>
<feature type="transmembrane region" description="Helical" evidence="7">
    <location>
        <begin position="256"/>
        <end position="276"/>
    </location>
</feature>
<dbReference type="Proteomes" id="UP000267096">
    <property type="component" value="Unassembled WGS sequence"/>
</dbReference>
<dbReference type="WBParaSite" id="ASIM_0001604701-mRNA-1">
    <property type="protein sequence ID" value="ASIM_0001604701-mRNA-1"/>
    <property type="gene ID" value="ASIM_0001604701"/>
</dbReference>
<evidence type="ECO:0000313" key="9">
    <source>
        <dbReference type="Proteomes" id="UP000267096"/>
    </source>
</evidence>
<sequence>MEKQGMLSEKGPADKGHLVYLIMLLHGVGTLMPWNMFITIAPAYFVNYKLMETDEQGVRHSTPYSRNFFSYLGICSQLPCLLMNLINIFIESKTPLIGNPVVSGYDNKGLQQSTLAIPFEQSAMRGRTYPLPELGSRVRPERSSSIRRAHSTLFAVDVPAALLPLPLAYLQDYPSHLFIRRGGLVRRIAVSLVVVGCICVITLLLVLVDTSHMVTTFFLITMITVMILNGANGIYQNSIFGLVSAFPQQFTNAIVVGNNLCGTFVSLINIVTLLVADTIEVAAVGYFAIALLTVAACFGSVFILPKLDFYRYYQNKAAESHKDIDLDQPNKPNASKLQLYLDVFKQVWVQCMNVFLTFFVTLTIFPAIMAEIKLYRADGKYDFILPEFLFTPVTTFLLFNLLAMIGSTVANFVQWPSPRFLSIPVLIRLSLIPLMMFCNYRPARRTWPVYFTSEYVYFVFAIIMSFTNGYFSSLGMMYAPKSVDKSKAAVAGMMSAFFLIFGICCGVAFTFFVAYFTDYLGPNAQLLLP</sequence>
<feature type="transmembrane region" description="Helical" evidence="7">
    <location>
        <begin position="490"/>
        <end position="516"/>
    </location>
</feature>
<dbReference type="InterPro" id="IPR002259">
    <property type="entry name" value="Eqnu_transpt"/>
</dbReference>
<feature type="transmembrane region" description="Helical" evidence="7">
    <location>
        <begin position="20"/>
        <end position="45"/>
    </location>
</feature>
<evidence type="ECO:0000313" key="8">
    <source>
        <dbReference type="EMBL" id="VDK55210.1"/>
    </source>
</evidence>
<feature type="transmembrane region" description="Helical" evidence="7">
    <location>
        <begin position="389"/>
        <end position="413"/>
    </location>
</feature>
<feature type="transmembrane region" description="Helical" evidence="7">
    <location>
        <begin position="455"/>
        <end position="478"/>
    </location>
</feature>
<keyword evidence="4 7" id="KW-0812">Transmembrane</keyword>
<evidence type="ECO:0000256" key="3">
    <source>
        <dbReference type="ARBA" id="ARBA00022448"/>
    </source>
</evidence>
<dbReference type="EMBL" id="UYRR01032333">
    <property type="protein sequence ID" value="VDK55210.1"/>
    <property type="molecule type" value="Genomic_DNA"/>
</dbReference>
<feature type="transmembrane region" description="Helical" evidence="7">
    <location>
        <begin position="347"/>
        <end position="369"/>
    </location>
</feature>
<dbReference type="GO" id="GO:0005337">
    <property type="term" value="F:nucleoside transmembrane transporter activity"/>
    <property type="evidence" value="ECO:0007669"/>
    <property type="project" value="InterPro"/>
</dbReference>
<gene>
    <name evidence="8" type="ORF">ASIM_LOCUS15454</name>
</gene>
<feature type="transmembrane region" description="Helical" evidence="7">
    <location>
        <begin position="214"/>
        <end position="235"/>
    </location>
</feature>
<feature type="transmembrane region" description="Helical" evidence="7">
    <location>
        <begin position="282"/>
        <end position="304"/>
    </location>
</feature>
<dbReference type="PANTHER" id="PTHR10332">
    <property type="entry name" value="EQUILIBRATIVE NUCLEOSIDE TRANSPORTER"/>
    <property type="match status" value="1"/>
</dbReference>